<feature type="transmembrane region" description="Helical" evidence="1">
    <location>
        <begin position="50"/>
        <end position="75"/>
    </location>
</feature>
<dbReference type="AlphaFoldDB" id="A0A150WFH0"/>
<keyword evidence="1" id="KW-0812">Transmembrane</keyword>
<evidence type="ECO:0000313" key="2">
    <source>
        <dbReference type="EMBL" id="KYG61714.1"/>
    </source>
</evidence>
<feature type="transmembrane region" description="Helical" evidence="1">
    <location>
        <begin position="95"/>
        <end position="113"/>
    </location>
</feature>
<name>A0A150WFH0_BDEBC</name>
<evidence type="ECO:0000256" key="1">
    <source>
        <dbReference type="SAM" id="Phobius"/>
    </source>
</evidence>
<evidence type="ECO:0000313" key="3">
    <source>
        <dbReference type="Proteomes" id="UP000075320"/>
    </source>
</evidence>
<keyword evidence="1" id="KW-1133">Transmembrane helix</keyword>
<dbReference type="EMBL" id="LUKE01000006">
    <property type="protein sequence ID" value="KYG61714.1"/>
    <property type="molecule type" value="Genomic_DNA"/>
</dbReference>
<reference evidence="2 3" key="1">
    <citation type="submission" date="2016-03" db="EMBL/GenBank/DDBJ databases">
        <authorList>
            <person name="Ploux O."/>
        </authorList>
    </citation>
    <scope>NUCLEOTIDE SEQUENCE [LARGE SCALE GENOMIC DNA]</scope>
    <source>
        <strain evidence="2 3">R0</strain>
    </source>
</reference>
<dbReference type="Proteomes" id="UP000075320">
    <property type="component" value="Unassembled WGS sequence"/>
</dbReference>
<gene>
    <name evidence="2" type="ORF">AZI86_17150</name>
</gene>
<protein>
    <submittedName>
        <fullName evidence="2">Uncharacterized protein</fullName>
    </submittedName>
</protein>
<feature type="transmembrane region" description="Helical" evidence="1">
    <location>
        <begin position="20"/>
        <end position="38"/>
    </location>
</feature>
<accession>A0A150WFH0</accession>
<sequence>MVVIGAVLVIFRVIPERQTAATVAGVLFVLLPVILMVLEYRRAQLQEMIWFVAVLQFWTVFALPILGIRLLNWGVPFDQLSFVGIPGPVLHQFSSKSYMVMMIVTAWCWIKLARRAQT</sequence>
<keyword evidence="1" id="KW-0472">Membrane</keyword>
<proteinExistence type="predicted"/>
<keyword evidence="3" id="KW-1185">Reference proteome</keyword>
<organism evidence="2 3">
    <name type="scientific">Bdellovibrio bacteriovorus</name>
    <dbReference type="NCBI Taxonomy" id="959"/>
    <lineage>
        <taxon>Bacteria</taxon>
        <taxon>Pseudomonadati</taxon>
        <taxon>Bdellovibrionota</taxon>
        <taxon>Bdellovibrionia</taxon>
        <taxon>Bdellovibrionales</taxon>
        <taxon>Pseudobdellovibrionaceae</taxon>
        <taxon>Bdellovibrio</taxon>
    </lineage>
</organism>
<comment type="caution">
    <text evidence="2">The sequence shown here is derived from an EMBL/GenBank/DDBJ whole genome shotgun (WGS) entry which is preliminary data.</text>
</comment>